<evidence type="ECO:0000313" key="2">
    <source>
        <dbReference type="EMBL" id="MDI3422871.1"/>
    </source>
</evidence>
<dbReference type="InterPro" id="IPR008254">
    <property type="entry name" value="Flavodoxin/NO_synth"/>
</dbReference>
<name>A0ABT6T4S8_9ACTN</name>
<evidence type="ECO:0000259" key="1">
    <source>
        <dbReference type="PROSITE" id="PS50902"/>
    </source>
</evidence>
<dbReference type="RefSeq" id="WP_282538725.1">
    <property type="nucleotide sequence ID" value="NZ_JASCIS010000044.1"/>
</dbReference>
<sequence>MHTDTTVAIAYHSGYGHTAVLAEAVADAVADAGATAVPVPVEGITPEQWEALDTADAIVFGAPTYLGTASGAFHAFAESTSRRWAERVWTDKVAAGFTISGSMSGDKLHTLQYFSVFAAQHGMHWVSLDLLPGWSASTASEHDLNRLGITLGAGAQTDTDRGPEEVSKADAQTAFHLGARVARVAGTLRAGLRAGTAFGEEQRI</sequence>
<dbReference type="SUPFAM" id="SSF52218">
    <property type="entry name" value="Flavoproteins"/>
    <property type="match status" value="1"/>
</dbReference>
<feature type="domain" description="Flavodoxin-like" evidence="1">
    <location>
        <begin position="7"/>
        <end position="174"/>
    </location>
</feature>
<evidence type="ECO:0000313" key="3">
    <source>
        <dbReference type="Proteomes" id="UP001237105"/>
    </source>
</evidence>
<comment type="caution">
    <text evidence="2">The sequence shown here is derived from an EMBL/GenBank/DDBJ whole genome shotgun (WGS) entry which is preliminary data.</text>
</comment>
<dbReference type="EMBL" id="JASCIS010000044">
    <property type="protein sequence ID" value="MDI3422871.1"/>
    <property type="molecule type" value="Genomic_DNA"/>
</dbReference>
<dbReference type="Pfam" id="PF03358">
    <property type="entry name" value="FMN_red"/>
    <property type="match status" value="1"/>
</dbReference>
<dbReference type="Gene3D" id="3.40.50.360">
    <property type="match status" value="1"/>
</dbReference>
<dbReference type="PROSITE" id="PS50902">
    <property type="entry name" value="FLAVODOXIN_LIKE"/>
    <property type="match status" value="1"/>
</dbReference>
<accession>A0ABT6T4S8</accession>
<reference evidence="2 3" key="1">
    <citation type="submission" date="2023-05" db="EMBL/GenBank/DDBJ databases">
        <title>Draft genome sequence of Streptomyces sp. B-S-A12 isolated from a cave soil in Thailand.</title>
        <authorList>
            <person name="Chamroensaksri N."/>
            <person name="Muangham S."/>
        </authorList>
    </citation>
    <scope>NUCLEOTIDE SEQUENCE [LARGE SCALE GENOMIC DNA]</scope>
    <source>
        <strain evidence="2 3">B-S-A12</strain>
    </source>
</reference>
<proteinExistence type="predicted"/>
<protein>
    <submittedName>
        <fullName evidence="2">Flavodoxin family protein</fullName>
    </submittedName>
</protein>
<gene>
    <name evidence="2" type="ORF">QIT00_30755</name>
</gene>
<dbReference type="InterPro" id="IPR005025">
    <property type="entry name" value="FMN_Rdtase-like_dom"/>
</dbReference>
<dbReference type="PANTHER" id="PTHR30546:SF23">
    <property type="entry name" value="FLAVOPROTEIN-LIKE PROTEIN YCP4-RELATED"/>
    <property type="match status" value="1"/>
</dbReference>
<dbReference type="Proteomes" id="UP001237105">
    <property type="component" value="Unassembled WGS sequence"/>
</dbReference>
<dbReference type="InterPro" id="IPR029039">
    <property type="entry name" value="Flavoprotein-like_sf"/>
</dbReference>
<dbReference type="PANTHER" id="PTHR30546">
    <property type="entry name" value="FLAVODOXIN-RELATED PROTEIN WRBA-RELATED"/>
    <property type="match status" value="1"/>
</dbReference>
<keyword evidence="3" id="KW-1185">Reference proteome</keyword>
<organism evidence="2 3">
    <name type="scientific">Streptomyces luteolus</name>
    <dbReference type="NCBI Taxonomy" id="3043615"/>
    <lineage>
        <taxon>Bacteria</taxon>
        <taxon>Bacillati</taxon>
        <taxon>Actinomycetota</taxon>
        <taxon>Actinomycetes</taxon>
        <taxon>Kitasatosporales</taxon>
        <taxon>Streptomycetaceae</taxon>
        <taxon>Streptomyces</taxon>
    </lineage>
</organism>